<organism evidence="1">
    <name type="scientific">Condorpox virus</name>
    <dbReference type="NCBI Taxonomy" id="3049970"/>
    <lineage>
        <taxon>Viruses</taxon>
        <taxon>Varidnaviria</taxon>
        <taxon>Bamfordvirae</taxon>
        <taxon>Nucleocytoviricota</taxon>
        <taxon>Pokkesviricetes</taxon>
        <taxon>Chitovirales</taxon>
        <taxon>Poxviridae</taxon>
        <taxon>Chordopoxvirinae</taxon>
        <taxon>Avipoxvirus</taxon>
    </lineage>
</organism>
<sequence length="161" mass="18649">MEAHEKCFSNKIAFLHDINPSSFSPTIIYSGVYDSYVFGYIDALLATNIDIVVCKRRENLCAKCNNIITKERQFKVCLEFGYRDNQKCIKKGHMFITFLHLDIIVHITALIPPYCNYMDAKVLNYNLYSPECDCFFINAKLNIANYPQLNTLQYVFVSSIQ</sequence>
<protein>
    <submittedName>
        <fullName evidence="1">Uncharacterized protein</fullName>
    </submittedName>
</protein>
<accession>A0AAT9UP55</accession>
<name>A0AAT9UP55_9POXV</name>
<dbReference type="EMBL" id="OQ865376">
    <property type="protein sequence ID" value="WHV01407.1"/>
    <property type="molecule type" value="Genomic_DNA"/>
</dbReference>
<evidence type="ECO:0000313" key="1">
    <source>
        <dbReference type="EMBL" id="WHV01407.1"/>
    </source>
</evidence>
<gene>
    <name evidence="1" type="ORF">CDPV99-291</name>
</gene>
<reference evidence="1" key="1">
    <citation type="submission" date="2023-04" db="EMBL/GenBank/DDBJ databases">
        <title>Genomic characterization of avipoxvirus isolates from Andean condor (Vultur gryphus).</title>
        <authorList>
            <person name="Butt S.L."/>
            <person name="Do Nascimento G.M."/>
            <person name="Tripathy D.N."/>
            <person name="Diel D.G."/>
        </authorList>
    </citation>
    <scope>NUCLEOTIDE SEQUENCE</scope>
    <source>
        <strain evidence="1">CDPV99</strain>
    </source>
</reference>
<proteinExistence type="predicted"/>